<keyword evidence="3" id="KW-1003">Cell membrane</keyword>
<dbReference type="Gene3D" id="1.10.3860.10">
    <property type="entry name" value="Sodium:dicarboxylate symporter"/>
    <property type="match status" value="1"/>
</dbReference>
<feature type="transmembrane region" description="Helical" evidence="8">
    <location>
        <begin position="318"/>
        <end position="339"/>
    </location>
</feature>
<dbReference type="SUPFAM" id="SSF118215">
    <property type="entry name" value="Proton glutamate symport protein"/>
    <property type="match status" value="1"/>
</dbReference>
<dbReference type="PANTHER" id="PTHR42865:SF7">
    <property type="entry name" value="PROTON_GLUTAMATE-ASPARTATE SYMPORTER"/>
    <property type="match status" value="1"/>
</dbReference>
<evidence type="ECO:0000256" key="1">
    <source>
        <dbReference type="ARBA" id="ARBA00004651"/>
    </source>
</evidence>
<evidence type="ECO:0000256" key="5">
    <source>
        <dbReference type="ARBA" id="ARBA00022847"/>
    </source>
</evidence>
<evidence type="ECO:0000256" key="6">
    <source>
        <dbReference type="ARBA" id="ARBA00022989"/>
    </source>
</evidence>
<keyword evidence="5" id="KW-0769">Symport</keyword>
<feature type="transmembrane region" description="Helical" evidence="8">
    <location>
        <begin position="209"/>
        <end position="236"/>
    </location>
</feature>
<keyword evidence="7 8" id="KW-0472">Membrane</keyword>
<dbReference type="Proteomes" id="UP000004016">
    <property type="component" value="Unassembled WGS sequence"/>
</dbReference>
<evidence type="ECO:0000256" key="2">
    <source>
        <dbReference type="ARBA" id="ARBA00022448"/>
    </source>
</evidence>
<proteinExistence type="predicted"/>
<dbReference type="GO" id="GO:0005886">
    <property type="term" value="C:plasma membrane"/>
    <property type="evidence" value="ECO:0007669"/>
    <property type="project" value="UniProtKB-SubCell"/>
</dbReference>
<dbReference type="HOGENOM" id="CLU_019375_7_1_9"/>
<feature type="transmembrane region" description="Helical" evidence="8">
    <location>
        <begin position="378"/>
        <end position="396"/>
    </location>
</feature>
<feature type="transmembrane region" description="Helical" evidence="8">
    <location>
        <begin position="101"/>
        <end position="123"/>
    </location>
</feature>
<dbReference type="InterPro" id="IPR001991">
    <property type="entry name" value="Na-dicarboxylate_symporter"/>
</dbReference>
<evidence type="ECO:0000313" key="9">
    <source>
        <dbReference type="EMBL" id="EDM63806.1"/>
    </source>
</evidence>
<dbReference type="Pfam" id="PF00375">
    <property type="entry name" value="SDF"/>
    <property type="match status" value="1"/>
</dbReference>
<dbReference type="InterPro" id="IPR036458">
    <property type="entry name" value="Na:dicarbo_symporter_sf"/>
</dbReference>
<protein>
    <submittedName>
        <fullName evidence="9">Transporter, dicarboxylate/amino acid:cation Na+/H+ symporter family protein</fullName>
    </submittedName>
</protein>
<evidence type="ECO:0000256" key="7">
    <source>
        <dbReference type="ARBA" id="ARBA00023136"/>
    </source>
</evidence>
<dbReference type="eggNOG" id="COG1301">
    <property type="taxonomic scope" value="Bacteria"/>
</dbReference>
<feature type="transmembrane region" description="Helical" evidence="8">
    <location>
        <begin position="21"/>
        <end position="44"/>
    </location>
</feature>
<dbReference type="FunFam" id="1.10.3860.10:FF:000001">
    <property type="entry name" value="C4-dicarboxylate transport protein"/>
    <property type="match status" value="1"/>
</dbReference>
<feature type="transmembrane region" description="Helical" evidence="8">
    <location>
        <begin position="170"/>
        <end position="188"/>
    </location>
</feature>
<feature type="transmembrane region" description="Helical" evidence="8">
    <location>
        <begin position="64"/>
        <end position="89"/>
    </location>
</feature>
<dbReference type="AlphaFoldDB" id="A6BDW7"/>
<feature type="transmembrane region" description="Helical" evidence="8">
    <location>
        <begin position="277"/>
        <end position="298"/>
    </location>
</feature>
<evidence type="ECO:0000256" key="4">
    <source>
        <dbReference type="ARBA" id="ARBA00022692"/>
    </source>
</evidence>
<dbReference type="PANTHER" id="PTHR42865">
    <property type="entry name" value="PROTON/GLUTAMATE-ASPARTATE SYMPORTER"/>
    <property type="match status" value="1"/>
</dbReference>
<evidence type="ECO:0000256" key="3">
    <source>
        <dbReference type="ARBA" id="ARBA00022475"/>
    </source>
</evidence>
<feature type="transmembrane region" description="Helical" evidence="8">
    <location>
        <begin position="351"/>
        <end position="372"/>
    </location>
</feature>
<sequence>MREWRTNMGETQKKEKKKIGLTTKIFIALLAGAIFGIILCYAVPSGHIKDDIIVEGVLYVVGQGFIKLMKMLVVPLVFCSLVCGSMSIGDTKKLGTVGARTLIFYLATTALAVTVALSVGNLINPGVGLDMSTIKTNAASVETMKATSLTDTLLNIIPDNPINSLASGEMLQIIVFALIIGVILAKLGERAETVANFFSQFNDIMMEMTMMIMALAPIGVFCLISRTFANIGFSAFVPLAKYMIGVLIALAIQCFGVYQILLKIFTGLNPLKFIKKFFPVMAFAFSTATSNATIPLSIDTLSKKVGVSKKISSFTIPLGATINMDGTSIMQGVAVVFAAQAFGIHLSMTDYITVIGTATLASIGTAGVPSVGLVTLTMVFNSVGLPVEAIGLIMGIDRILDMTRTAVNITGDAVCTTIVAHQNKALDKNVFYAEEN</sequence>
<reference evidence="9 10" key="1">
    <citation type="submission" date="2007-03" db="EMBL/GenBank/DDBJ databases">
        <authorList>
            <person name="Fulton L."/>
            <person name="Clifton S."/>
            <person name="Fulton B."/>
            <person name="Xu J."/>
            <person name="Minx P."/>
            <person name="Pepin K.H."/>
            <person name="Johnson M."/>
            <person name="Thiruvilangam P."/>
            <person name="Bhonagiri V."/>
            <person name="Nash W.E."/>
            <person name="Mardis E.R."/>
            <person name="Wilson R.K."/>
        </authorList>
    </citation>
    <scope>NUCLEOTIDE SEQUENCE [LARGE SCALE GENOMIC DNA]</scope>
    <source>
        <strain evidence="9 10">DSM 13814</strain>
    </source>
</reference>
<dbReference type="PRINTS" id="PR00173">
    <property type="entry name" value="EDTRNSPORT"/>
</dbReference>
<reference evidence="9 10" key="2">
    <citation type="submission" date="2007-04" db="EMBL/GenBank/DDBJ databases">
        <title>Draft genome sequence of Dorea longicatena (DSM 13814).</title>
        <authorList>
            <person name="Sudarsanam P."/>
            <person name="Ley R."/>
            <person name="Guruge J."/>
            <person name="Turnbaugh P.J."/>
            <person name="Mahowald M."/>
            <person name="Liep D."/>
            <person name="Gordon J."/>
        </authorList>
    </citation>
    <scope>NUCLEOTIDE SEQUENCE [LARGE SCALE GENOMIC DNA]</scope>
    <source>
        <strain evidence="9 10">DSM 13814</strain>
    </source>
</reference>
<dbReference type="GO" id="GO:0006835">
    <property type="term" value="P:dicarboxylic acid transport"/>
    <property type="evidence" value="ECO:0007669"/>
    <property type="project" value="TreeGrafter"/>
</dbReference>
<comment type="caution">
    <text evidence="9">The sequence shown here is derived from an EMBL/GenBank/DDBJ whole genome shotgun (WGS) entry which is preliminary data.</text>
</comment>
<dbReference type="GO" id="GO:0015293">
    <property type="term" value="F:symporter activity"/>
    <property type="evidence" value="ECO:0007669"/>
    <property type="project" value="UniProtKB-KW"/>
</dbReference>
<evidence type="ECO:0000313" key="10">
    <source>
        <dbReference type="Proteomes" id="UP000004016"/>
    </source>
</evidence>
<keyword evidence="6 8" id="KW-1133">Transmembrane helix</keyword>
<gene>
    <name evidence="9" type="ORF">DORLON_00483</name>
</gene>
<keyword evidence="4 8" id="KW-0812">Transmembrane</keyword>
<organism evidence="9 10">
    <name type="scientific">Dorea longicatena DSM 13814</name>
    <dbReference type="NCBI Taxonomy" id="411462"/>
    <lineage>
        <taxon>Bacteria</taxon>
        <taxon>Bacillati</taxon>
        <taxon>Bacillota</taxon>
        <taxon>Clostridia</taxon>
        <taxon>Lachnospirales</taxon>
        <taxon>Lachnospiraceae</taxon>
        <taxon>Dorea</taxon>
    </lineage>
</organism>
<accession>A6BDW7</accession>
<name>A6BDW7_9FIRM</name>
<feature type="transmembrane region" description="Helical" evidence="8">
    <location>
        <begin position="242"/>
        <end position="265"/>
    </location>
</feature>
<evidence type="ECO:0000256" key="8">
    <source>
        <dbReference type="SAM" id="Phobius"/>
    </source>
</evidence>
<keyword evidence="2" id="KW-0813">Transport</keyword>
<comment type="subcellular location">
    <subcellularLocation>
        <location evidence="1">Cell membrane</location>
        <topology evidence="1">Multi-pass membrane protein</topology>
    </subcellularLocation>
</comment>
<dbReference type="EMBL" id="AAXB02000002">
    <property type="protein sequence ID" value="EDM63806.1"/>
    <property type="molecule type" value="Genomic_DNA"/>
</dbReference>